<evidence type="ECO:0000313" key="3">
    <source>
        <dbReference type="Proteomes" id="UP001603978"/>
    </source>
</evidence>
<keyword evidence="1" id="KW-0812">Transmembrane</keyword>
<dbReference type="EMBL" id="JBICRM010000069">
    <property type="protein sequence ID" value="MFG1711103.1"/>
    <property type="molecule type" value="Genomic_DNA"/>
</dbReference>
<dbReference type="Proteomes" id="UP001603978">
    <property type="component" value="Unassembled WGS sequence"/>
</dbReference>
<keyword evidence="1" id="KW-0472">Membrane</keyword>
<feature type="transmembrane region" description="Helical" evidence="1">
    <location>
        <begin position="24"/>
        <end position="45"/>
    </location>
</feature>
<comment type="caution">
    <text evidence="2">The sequence shown here is derived from an EMBL/GenBank/DDBJ whole genome shotgun (WGS) entry which is preliminary data.</text>
</comment>
<keyword evidence="1" id="KW-1133">Transmembrane helix</keyword>
<proteinExistence type="predicted"/>
<reference evidence="2 3" key="1">
    <citation type="submission" date="2024-10" db="EMBL/GenBank/DDBJ databases">
        <authorList>
            <person name="Topkara A.R."/>
            <person name="Saygin H."/>
        </authorList>
    </citation>
    <scope>NUCLEOTIDE SEQUENCE [LARGE SCALE GENOMIC DNA]</scope>
    <source>
        <strain evidence="2 3">M3C6</strain>
    </source>
</reference>
<accession>A0ABW7AVQ1</accession>
<protein>
    <submittedName>
        <fullName evidence="2">Uncharacterized protein</fullName>
    </submittedName>
</protein>
<evidence type="ECO:0000313" key="2">
    <source>
        <dbReference type="EMBL" id="MFG1711103.1"/>
    </source>
</evidence>
<evidence type="ECO:0000256" key="1">
    <source>
        <dbReference type="SAM" id="Phobius"/>
    </source>
</evidence>
<gene>
    <name evidence="2" type="ORF">ACFLIM_48905</name>
</gene>
<name>A0ABW7AVQ1_9ACTN</name>
<organism evidence="2 3">
    <name type="scientific">Nonomuraea marmarensis</name>
    <dbReference type="NCBI Taxonomy" id="3351344"/>
    <lineage>
        <taxon>Bacteria</taxon>
        <taxon>Bacillati</taxon>
        <taxon>Actinomycetota</taxon>
        <taxon>Actinomycetes</taxon>
        <taxon>Streptosporangiales</taxon>
        <taxon>Streptosporangiaceae</taxon>
        <taxon>Nonomuraea</taxon>
    </lineage>
</organism>
<dbReference type="RefSeq" id="WP_393177557.1">
    <property type="nucleotide sequence ID" value="NZ_JBICRM010000069.1"/>
</dbReference>
<keyword evidence="3" id="KW-1185">Reference proteome</keyword>
<sequence>MLPAAYLDALPGSFPVIHRRLDTAAAFAADGAILITAALSLSLWWNRPRIPTR</sequence>